<dbReference type="PANTHER" id="PTHR37984:SF7">
    <property type="entry name" value="INTEGRASE CATALYTIC DOMAIN-CONTAINING PROTEIN"/>
    <property type="match status" value="1"/>
</dbReference>
<evidence type="ECO:0000256" key="1">
    <source>
        <dbReference type="SAM" id="MobiDB-lite"/>
    </source>
</evidence>
<dbReference type="InterPro" id="IPR050951">
    <property type="entry name" value="Retrovirus_Pol_polyprotein"/>
</dbReference>
<evidence type="ECO:0000313" key="3">
    <source>
        <dbReference type="Ensembl" id="ENSMALP00000012608.1"/>
    </source>
</evidence>
<keyword evidence="4" id="KW-1185">Reference proteome</keyword>
<dbReference type="PANTHER" id="PTHR37984">
    <property type="entry name" value="PROTEIN CBG26694"/>
    <property type="match status" value="1"/>
</dbReference>
<dbReference type="InterPro" id="IPR036397">
    <property type="entry name" value="RNaseH_sf"/>
</dbReference>
<dbReference type="InterPro" id="IPR001584">
    <property type="entry name" value="Integrase_cat-core"/>
</dbReference>
<dbReference type="InterPro" id="IPR012337">
    <property type="entry name" value="RNaseH-like_sf"/>
</dbReference>
<sequence>MLLALQKYTAVIHKIKAAFARHSIPKKVVSDNGTCYSLHEFRQFAEQWGFQYTTSSPHYPQSNGLAKKTIKTAKQILTKAREDRKDPYLSLLEYRNTPVDGLKSPAQILMSRFQQEDGRWQPATIIQPAETPRSYHIKTNNGQTLRCNRRHLRSALDNPPEVDTQQPKIMKDIEDLGNANTGTQQPRHISRNPNT</sequence>
<feature type="compositionally biased region" description="Polar residues" evidence="1">
    <location>
        <begin position="178"/>
        <end position="195"/>
    </location>
</feature>
<dbReference type="Ensembl" id="ENSMALT00000012876.1">
    <property type="protein sequence ID" value="ENSMALP00000012608.1"/>
    <property type="gene ID" value="ENSMALG00000008954.1"/>
</dbReference>
<dbReference type="GO" id="GO:0003676">
    <property type="term" value="F:nucleic acid binding"/>
    <property type="evidence" value="ECO:0007669"/>
    <property type="project" value="InterPro"/>
</dbReference>
<evidence type="ECO:0000313" key="4">
    <source>
        <dbReference type="Proteomes" id="UP000261600"/>
    </source>
</evidence>
<protein>
    <recommendedName>
        <fullName evidence="2">Integrase catalytic domain-containing protein</fullName>
    </recommendedName>
</protein>
<evidence type="ECO:0000259" key="2">
    <source>
        <dbReference type="PROSITE" id="PS50994"/>
    </source>
</evidence>
<feature type="domain" description="Integrase catalytic" evidence="2">
    <location>
        <begin position="1"/>
        <end position="130"/>
    </location>
</feature>
<accession>A0A3Q3J2L6</accession>
<dbReference type="GO" id="GO:0015074">
    <property type="term" value="P:DNA integration"/>
    <property type="evidence" value="ECO:0007669"/>
    <property type="project" value="InterPro"/>
</dbReference>
<dbReference type="SUPFAM" id="SSF53098">
    <property type="entry name" value="Ribonuclease H-like"/>
    <property type="match status" value="1"/>
</dbReference>
<organism evidence="3 4">
    <name type="scientific">Monopterus albus</name>
    <name type="common">Swamp eel</name>
    <dbReference type="NCBI Taxonomy" id="43700"/>
    <lineage>
        <taxon>Eukaryota</taxon>
        <taxon>Metazoa</taxon>
        <taxon>Chordata</taxon>
        <taxon>Craniata</taxon>
        <taxon>Vertebrata</taxon>
        <taxon>Euteleostomi</taxon>
        <taxon>Actinopterygii</taxon>
        <taxon>Neopterygii</taxon>
        <taxon>Teleostei</taxon>
        <taxon>Neoteleostei</taxon>
        <taxon>Acanthomorphata</taxon>
        <taxon>Anabantaria</taxon>
        <taxon>Synbranchiformes</taxon>
        <taxon>Synbranchidae</taxon>
        <taxon>Monopterus</taxon>
    </lineage>
</organism>
<dbReference type="PROSITE" id="PS50994">
    <property type="entry name" value="INTEGRASE"/>
    <property type="match status" value="1"/>
</dbReference>
<dbReference type="Proteomes" id="UP000261600">
    <property type="component" value="Unplaced"/>
</dbReference>
<name>A0A3Q3J2L6_MONAL</name>
<reference evidence="3" key="2">
    <citation type="submission" date="2025-09" db="UniProtKB">
        <authorList>
            <consortium name="Ensembl"/>
        </authorList>
    </citation>
    <scope>IDENTIFICATION</scope>
</reference>
<dbReference type="AlphaFoldDB" id="A0A3Q3J2L6"/>
<proteinExistence type="predicted"/>
<dbReference type="Gene3D" id="3.30.420.10">
    <property type="entry name" value="Ribonuclease H-like superfamily/Ribonuclease H"/>
    <property type="match status" value="1"/>
</dbReference>
<dbReference type="STRING" id="43700.ENSMALP00000012608"/>
<feature type="region of interest" description="Disordered" evidence="1">
    <location>
        <begin position="154"/>
        <end position="195"/>
    </location>
</feature>
<reference evidence="3" key="1">
    <citation type="submission" date="2025-08" db="UniProtKB">
        <authorList>
            <consortium name="Ensembl"/>
        </authorList>
    </citation>
    <scope>IDENTIFICATION</scope>
</reference>